<gene>
    <name evidence="2" type="ORF">AVDCRST_MAG53-3440</name>
</gene>
<dbReference type="SUPFAM" id="SSF55729">
    <property type="entry name" value="Acyl-CoA N-acyltransferases (Nat)"/>
    <property type="match status" value="1"/>
</dbReference>
<name>A0A6J4TIA4_9ACTN</name>
<sequence length="179" mass="18841">MTVLVTARLEGTPITSDAGPLLAGLLTDPRVARTLGGVPSPDALAGMVARQAAHWVAHGFGYWLWRDRATGAVVARGGLHHVVVGGRAEVEVGWAVDADRWGEGLASELGAAAVAFAFGRLDLHEIVSFTLPANMTSRRVMEKLGFAREGAQVEHAGMDHVLYRLLAPSTTTGPQGELA</sequence>
<dbReference type="EMBL" id="CADCVR010000106">
    <property type="protein sequence ID" value="CAA9522725.1"/>
    <property type="molecule type" value="Genomic_DNA"/>
</dbReference>
<dbReference type="InterPro" id="IPR051531">
    <property type="entry name" value="N-acetyltransferase"/>
</dbReference>
<protein>
    <recommendedName>
        <fullName evidence="1">N-acetyltransferase domain-containing protein</fullName>
    </recommendedName>
</protein>
<dbReference type="PROSITE" id="PS51186">
    <property type="entry name" value="GNAT"/>
    <property type="match status" value="1"/>
</dbReference>
<proteinExistence type="predicted"/>
<feature type="domain" description="N-acetyltransferase" evidence="1">
    <location>
        <begin position="9"/>
        <end position="168"/>
    </location>
</feature>
<reference evidence="2" key="1">
    <citation type="submission" date="2020-02" db="EMBL/GenBank/DDBJ databases">
        <authorList>
            <person name="Meier V. D."/>
        </authorList>
    </citation>
    <scope>NUCLEOTIDE SEQUENCE</scope>
    <source>
        <strain evidence="2">AVDCRST_MAG53</strain>
    </source>
</reference>
<dbReference type="AlphaFoldDB" id="A0A6J4TIA4"/>
<evidence type="ECO:0000259" key="1">
    <source>
        <dbReference type="PROSITE" id="PS51186"/>
    </source>
</evidence>
<dbReference type="PANTHER" id="PTHR43792">
    <property type="entry name" value="GNAT FAMILY, PUTATIVE (AFU_ORTHOLOGUE AFUA_3G00765)-RELATED-RELATED"/>
    <property type="match status" value="1"/>
</dbReference>
<dbReference type="InterPro" id="IPR016181">
    <property type="entry name" value="Acyl_CoA_acyltransferase"/>
</dbReference>
<dbReference type="InterPro" id="IPR000182">
    <property type="entry name" value="GNAT_dom"/>
</dbReference>
<dbReference type="Pfam" id="PF13302">
    <property type="entry name" value="Acetyltransf_3"/>
    <property type="match status" value="1"/>
</dbReference>
<dbReference type="Gene3D" id="3.40.630.30">
    <property type="match status" value="1"/>
</dbReference>
<dbReference type="PANTHER" id="PTHR43792:SF1">
    <property type="entry name" value="N-ACETYLTRANSFERASE DOMAIN-CONTAINING PROTEIN"/>
    <property type="match status" value="1"/>
</dbReference>
<evidence type="ECO:0000313" key="2">
    <source>
        <dbReference type="EMBL" id="CAA9522725.1"/>
    </source>
</evidence>
<organism evidence="2">
    <name type="scientific">uncultured Solirubrobacteraceae bacterium</name>
    <dbReference type="NCBI Taxonomy" id="1162706"/>
    <lineage>
        <taxon>Bacteria</taxon>
        <taxon>Bacillati</taxon>
        <taxon>Actinomycetota</taxon>
        <taxon>Thermoleophilia</taxon>
        <taxon>Solirubrobacterales</taxon>
        <taxon>Solirubrobacteraceae</taxon>
        <taxon>environmental samples</taxon>
    </lineage>
</organism>
<accession>A0A6J4TIA4</accession>
<dbReference type="GO" id="GO:0016747">
    <property type="term" value="F:acyltransferase activity, transferring groups other than amino-acyl groups"/>
    <property type="evidence" value="ECO:0007669"/>
    <property type="project" value="InterPro"/>
</dbReference>